<evidence type="ECO:0000256" key="1">
    <source>
        <dbReference type="SAM" id="Phobius"/>
    </source>
</evidence>
<name>A0A5P6P128_9BRAD</name>
<keyword evidence="1" id="KW-1133">Transmembrane helix</keyword>
<dbReference type="Proteomes" id="UP000325641">
    <property type="component" value="Chromosome"/>
</dbReference>
<protein>
    <submittedName>
        <fullName evidence="2">Uncharacterized protein</fullName>
    </submittedName>
</protein>
<dbReference type="EMBL" id="CP044543">
    <property type="protein sequence ID" value="QFI72067.1"/>
    <property type="molecule type" value="Genomic_DNA"/>
</dbReference>
<gene>
    <name evidence="2" type="ORF">F8237_06515</name>
</gene>
<dbReference type="KEGG" id="bbet:F8237_06515"/>
<keyword evidence="1" id="KW-0812">Transmembrane</keyword>
<evidence type="ECO:0000313" key="3">
    <source>
        <dbReference type="Proteomes" id="UP000325641"/>
    </source>
</evidence>
<dbReference type="OrthoDB" id="8232509at2"/>
<reference evidence="3" key="1">
    <citation type="submission" date="2019-10" db="EMBL/GenBank/DDBJ databases">
        <title>Complete Genome Sequence of Bradyrhizobium betae type strain PL7HG1T.</title>
        <authorList>
            <person name="Bromfield E.S.P."/>
            <person name="Cloutier S."/>
        </authorList>
    </citation>
    <scope>NUCLEOTIDE SEQUENCE [LARGE SCALE GENOMIC DNA]</scope>
    <source>
        <strain evidence="3">PL7HG1</strain>
    </source>
</reference>
<proteinExistence type="predicted"/>
<feature type="transmembrane region" description="Helical" evidence="1">
    <location>
        <begin position="21"/>
        <end position="44"/>
    </location>
</feature>
<sequence length="179" mass="19604">MRWQPDRITPVATARVLAARCAWRCLGVLLAATMCVNAGLAGVLSQADLKKVEDLRPMFAGLMGDLVQTAKRPDISAVDVDCVKSTMQNLVEISQELSSYEYLITIEKELTNVSENDPTRDVVRFAIDQSTNILASQRRKIAQLPDQCTRSTLALAKSQQALQVVDTTAGILGSIRSRL</sequence>
<evidence type="ECO:0000313" key="2">
    <source>
        <dbReference type="EMBL" id="QFI72067.1"/>
    </source>
</evidence>
<organism evidence="2 3">
    <name type="scientific">Bradyrhizobium betae</name>
    <dbReference type="NCBI Taxonomy" id="244734"/>
    <lineage>
        <taxon>Bacteria</taxon>
        <taxon>Pseudomonadati</taxon>
        <taxon>Pseudomonadota</taxon>
        <taxon>Alphaproteobacteria</taxon>
        <taxon>Hyphomicrobiales</taxon>
        <taxon>Nitrobacteraceae</taxon>
        <taxon>Bradyrhizobium</taxon>
    </lineage>
</organism>
<dbReference type="AlphaFoldDB" id="A0A5P6P128"/>
<keyword evidence="1" id="KW-0472">Membrane</keyword>
<accession>A0A5P6P128</accession>